<evidence type="ECO:0000313" key="2">
    <source>
        <dbReference type="Proteomes" id="UP001235712"/>
    </source>
</evidence>
<accession>A0ABT9P548</accession>
<comment type="caution">
    <text evidence="1">The sequence shown here is derived from an EMBL/GenBank/DDBJ whole genome shotgun (WGS) entry which is preliminary data.</text>
</comment>
<keyword evidence="2" id="KW-1185">Reference proteome</keyword>
<gene>
    <name evidence="1" type="ORF">J2S57_003562</name>
</gene>
<name>A0ABT9P548_9ACTN</name>
<dbReference type="EMBL" id="JAUSQZ010000001">
    <property type="protein sequence ID" value="MDP9827813.1"/>
    <property type="molecule type" value="Genomic_DNA"/>
</dbReference>
<dbReference type="RefSeq" id="WP_307244344.1">
    <property type="nucleotide sequence ID" value="NZ_JAUSQZ010000001.1"/>
</dbReference>
<dbReference type="Proteomes" id="UP001235712">
    <property type="component" value="Unassembled WGS sequence"/>
</dbReference>
<evidence type="ECO:0000313" key="1">
    <source>
        <dbReference type="EMBL" id="MDP9827813.1"/>
    </source>
</evidence>
<proteinExistence type="predicted"/>
<protein>
    <submittedName>
        <fullName evidence="1">Uncharacterized protein</fullName>
    </submittedName>
</protein>
<reference evidence="1 2" key="1">
    <citation type="submission" date="2023-07" db="EMBL/GenBank/DDBJ databases">
        <title>Sequencing the genomes of 1000 actinobacteria strains.</title>
        <authorList>
            <person name="Klenk H.-P."/>
        </authorList>
    </citation>
    <scope>NUCLEOTIDE SEQUENCE [LARGE SCALE GENOMIC DNA]</scope>
    <source>
        <strain evidence="1 2">DSM 44388</strain>
    </source>
</reference>
<organism evidence="1 2">
    <name type="scientific">Kineosporia succinea</name>
    <dbReference type="NCBI Taxonomy" id="84632"/>
    <lineage>
        <taxon>Bacteria</taxon>
        <taxon>Bacillati</taxon>
        <taxon>Actinomycetota</taxon>
        <taxon>Actinomycetes</taxon>
        <taxon>Kineosporiales</taxon>
        <taxon>Kineosporiaceae</taxon>
        <taxon>Kineosporia</taxon>
    </lineage>
</organism>
<sequence length="100" mass="11602">MTTDPDIKTFLDFSAGAMNINGLIRNWENEFVEEMENLKIESLRTSFRQGFAKSLNGQITPLEYERATGWEFDTQEELHDHLKALWARFYGDANPEDGLK</sequence>